<comment type="caution">
    <text evidence="4">The sequence shown here is derived from an EMBL/GenBank/DDBJ whole genome shotgun (WGS) entry which is preliminary data.</text>
</comment>
<dbReference type="Pfam" id="PF09184">
    <property type="entry name" value="PPP4R2"/>
    <property type="match status" value="1"/>
</dbReference>
<feature type="compositionally biased region" description="Basic and acidic residues" evidence="2">
    <location>
        <begin position="1179"/>
        <end position="1189"/>
    </location>
</feature>
<dbReference type="InterPro" id="IPR001433">
    <property type="entry name" value="OxRdtase_FAD/NAD-bd"/>
</dbReference>
<dbReference type="GO" id="GO:0019888">
    <property type="term" value="F:protein phosphatase regulator activity"/>
    <property type="evidence" value="ECO:0007669"/>
    <property type="project" value="InterPro"/>
</dbReference>
<feature type="domain" description="Oxidoreductase FAD/NAD(P)-binding" evidence="3">
    <location>
        <begin position="494"/>
        <end position="615"/>
    </location>
</feature>
<evidence type="ECO:0000313" key="5">
    <source>
        <dbReference type="Proteomes" id="UP000011668"/>
    </source>
</evidence>
<feature type="compositionally biased region" description="Polar residues" evidence="2">
    <location>
        <begin position="1096"/>
        <end position="1106"/>
    </location>
</feature>
<dbReference type="PANTHER" id="PTHR42815">
    <property type="entry name" value="FAD-BINDING, PUTATIVE (AFU_ORTHOLOGUE AFUA_6G07600)-RELATED"/>
    <property type="match status" value="1"/>
</dbReference>
<dbReference type="Gene3D" id="2.40.30.10">
    <property type="entry name" value="Translation factors"/>
    <property type="match status" value="1"/>
</dbReference>
<organism evidence="4 5">
    <name type="scientific">Thanatephorus cucumeris (strain AG1-IA)</name>
    <name type="common">Rice sheath blight fungus</name>
    <name type="synonym">Rhizoctonia solani</name>
    <dbReference type="NCBI Taxonomy" id="983506"/>
    <lineage>
        <taxon>Eukaryota</taxon>
        <taxon>Fungi</taxon>
        <taxon>Dikarya</taxon>
        <taxon>Basidiomycota</taxon>
        <taxon>Agaricomycotina</taxon>
        <taxon>Agaricomycetes</taxon>
        <taxon>Cantharellales</taxon>
        <taxon>Ceratobasidiaceae</taxon>
        <taxon>Rhizoctonia</taxon>
        <taxon>Rhizoctonia solani AG-1</taxon>
    </lineage>
</organism>
<dbReference type="HOGENOM" id="CLU_268546_0_0_1"/>
<dbReference type="GO" id="GO:0016491">
    <property type="term" value="F:oxidoreductase activity"/>
    <property type="evidence" value="ECO:0007669"/>
    <property type="project" value="InterPro"/>
</dbReference>
<feature type="region of interest" description="Disordered" evidence="2">
    <location>
        <begin position="964"/>
        <end position="1222"/>
    </location>
</feature>
<dbReference type="PANTHER" id="PTHR42815:SF2">
    <property type="entry name" value="FAD-BINDING, PUTATIVE (AFU_ORTHOLOGUE AFUA_6G07600)-RELATED"/>
    <property type="match status" value="1"/>
</dbReference>
<feature type="compositionally biased region" description="Pro residues" evidence="2">
    <location>
        <begin position="1021"/>
        <end position="1030"/>
    </location>
</feature>
<dbReference type="STRING" id="983506.L8X7Z8"/>
<reference evidence="4 5" key="1">
    <citation type="journal article" date="2013" name="Nat. Commun.">
        <title>The evolution and pathogenic mechanisms of the rice sheath blight pathogen.</title>
        <authorList>
            <person name="Zheng A."/>
            <person name="Lin R."/>
            <person name="Xu L."/>
            <person name="Qin P."/>
            <person name="Tang C."/>
            <person name="Ai P."/>
            <person name="Zhang D."/>
            <person name="Liu Y."/>
            <person name="Sun Z."/>
            <person name="Feng H."/>
            <person name="Wang Y."/>
            <person name="Chen Y."/>
            <person name="Liang X."/>
            <person name="Fu R."/>
            <person name="Li Q."/>
            <person name="Zhang J."/>
            <person name="Yu X."/>
            <person name="Xie Z."/>
            <person name="Ding L."/>
            <person name="Guan P."/>
            <person name="Tang J."/>
            <person name="Liang Y."/>
            <person name="Wang S."/>
            <person name="Deng Q."/>
            <person name="Li S."/>
            <person name="Zhu J."/>
            <person name="Wang L."/>
            <person name="Liu H."/>
            <person name="Li P."/>
        </authorList>
    </citation>
    <scope>NUCLEOTIDE SEQUENCE [LARGE SCALE GENOMIC DNA]</scope>
    <source>
        <strain evidence="5">AG-1 IA</strain>
    </source>
</reference>
<dbReference type="OrthoDB" id="436496at2759"/>
<feature type="compositionally biased region" description="Pro residues" evidence="2">
    <location>
        <begin position="825"/>
        <end position="841"/>
    </location>
</feature>
<evidence type="ECO:0000256" key="1">
    <source>
        <dbReference type="ARBA" id="ARBA00009207"/>
    </source>
</evidence>
<keyword evidence="5" id="KW-1185">Reference proteome</keyword>
<dbReference type="AlphaFoldDB" id="L8X7Z8"/>
<dbReference type="InterPro" id="IPR039261">
    <property type="entry name" value="FNR_nucleotide-bd"/>
</dbReference>
<dbReference type="Gene3D" id="3.40.50.80">
    <property type="entry name" value="Nucleotide-binding domain of ferredoxin-NADP reductase (FNR) module"/>
    <property type="match status" value="1"/>
</dbReference>
<gene>
    <name evidence="4" type="ORF">AG1IA_00770</name>
</gene>
<feature type="compositionally biased region" description="Basic and acidic residues" evidence="2">
    <location>
        <begin position="1154"/>
        <end position="1163"/>
    </location>
</feature>
<dbReference type="InterPro" id="IPR015267">
    <property type="entry name" value="PPP4R2"/>
</dbReference>
<dbReference type="GO" id="GO:0030289">
    <property type="term" value="C:protein phosphatase 4 complex"/>
    <property type="evidence" value="ECO:0007669"/>
    <property type="project" value="InterPro"/>
</dbReference>
<dbReference type="Proteomes" id="UP000011668">
    <property type="component" value="Unassembled WGS sequence"/>
</dbReference>
<protein>
    <submittedName>
        <fullName evidence="4">Oxidoreductase FAD/NAD(P)-binding protein</fullName>
    </submittedName>
</protein>
<evidence type="ECO:0000256" key="2">
    <source>
        <dbReference type="SAM" id="MobiDB-lite"/>
    </source>
</evidence>
<comment type="similarity">
    <text evidence="1">Belongs to the PPP4R2 family.</text>
</comment>
<dbReference type="EMBL" id="AFRT01000141">
    <property type="protein sequence ID" value="ELU45203.1"/>
    <property type="molecule type" value="Genomic_DNA"/>
</dbReference>
<dbReference type="Pfam" id="PF00175">
    <property type="entry name" value="NAD_binding_1"/>
    <property type="match status" value="1"/>
</dbReference>
<sequence>MFEEATTGVLGWHPGEHWMQSKLDVAQAVRFAYTAVRDHLPLQHRTFHTSNIAFVPLTTLDSDGRPWVSLIASKDGKVGFVQSPSEIELIINGDVWDGDPARKNLEKGKGKLVAGLGIEWATRRRNKFAGVIRDVEWDENGKMRLDMKVTQTLGNCPKYINVRTVGSSSTAPHVVYNKTDLGPEERLPDELIDFIHRADTIFIGTTYVADQKHEETFPSHVGTNHRGGRAGFVRVRKDGLTLVLPDYSVPGNRFYNSLGNVHATPLAGITILDFVTGNMLYVTGRAQNVFDQSAREIMDRTDLLTLVTTTGYTFVKNAMPVRQIPGTPVVPSPYSPPVRYLVEEKPSAKVDSGTTLLLERIQLHSPDLATFSFAPSTPVEVKPGQAAIIDMTSFIGKREYAHMARQAGEEKLLNDDGIRTWTVSGQSPTGAVQLTIREKQGGYVTSRLFTIAKKMEQMMPGLLEDTRPVGMQVSLVGVDGDFILPLEGKKLLWVAGGVGITPFLAMLKGTARTEEKWDVVLALATRRVDVEAFGRLVSDALTEAHSASLNLRVVIYSNGLRSDFPVDFGTSPDGSKVPVTIRSSRITKEDLATEGMDAEGREVYVCGPLEMEELVVLGLQEVGIDPSKVQWTREVSNLHRVCQKTLKCHFTTRPRFNLAFERLMGDSTQEHSLYTKTRGVLSDDWDCLAVNCEIVNWQYYPGITSVPKVRNSILLTRTYKARYHNSFTNNHGQRKYCYRRGVQYISTFYLEVSLALGIHDSTEYSLGSTEWDDLRDMIKYKLVQNALEFISDAEQTAATAPPPPSSDAPFVPLTDSSDLMSTDGPLPPDAPPPPSPSPPYLVSPLATLDLQPSTPMGLVIAPFPARPNLELHGAGLNGNGAVWDTSSGRALPAKLDTEETKEELGRIFAYLHDFDSAPPFTVQRLVELVVKPRGHYKNVGKYLRALERTLLVTSTHKDYPLDTYALEAPNGTQPAIGGPESASSRASTPAPLDIARSPLFTPIPFLHRPAPGSNHRSLSRSPPPTSPRAPLPGDAPGDANMAGVPTITPEDSIPALGLVDELDDPRPGHLSDHPTALSSVTQLPPESLGDRFVSVGQATGQGQPETGNGAEGGLNVPQSNSEPVQPPPQTQPTVREAEGYVRASSPEPSPTRILAEEAREHGLEAIAGAKPTEGSPKSEAAKDAAKEEPLAGTTEQGSEDKKSGERQMSVDEPDENKENVPS</sequence>
<dbReference type="SUPFAM" id="SSF52343">
    <property type="entry name" value="Ferredoxin reductase-like, C-terminal NADP-linked domain"/>
    <property type="match status" value="1"/>
</dbReference>
<name>L8X7Z8_THACA</name>
<accession>L8X7Z8</accession>
<evidence type="ECO:0000313" key="4">
    <source>
        <dbReference type="EMBL" id="ELU45203.1"/>
    </source>
</evidence>
<evidence type="ECO:0000259" key="3">
    <source>
        <dbReference type="Pfam" id="PF00175"/>
    </source>
</evidence>
<feature type="compositionally biased region" description="Basic and acidic residues" evidence="2">
    <location>
        <begin position="1198"/>
        <end position="1209"/>
    </location>
</feature>
<proteinExistence type="inferred from homology"/>
<feature type="region of interest" description="Disordered" evidence="2">
    <location>
        <begin position="795"/>
        <end position="841"/>
    </location>
</feature>